<proteinExistence type="predicted"/>
<reference evidence="6 7" key="1">
    <citation type="submission" date="2017-10" db="EMBL/GenBank/DDBJ databases">
        <title>Comparative genomics in systemic dimorphic fungi from Ajellomycetaceae.</title>
        <authorList>
            <person name="Munoz J.F."/>
            <person name="Mcewen J.G."/>
            <person name="Clay O.K."/>
            <person name="Cuomo C.A."/>
        </authorList>
    </citation>
    <scope>NUCLEOTIDE SEQUENCE [LARGE SCALE GENOMIC DNA]</scope>
    <source>
        <strain evidence="6 7">UAMH5409</strain>
    </source>
</reference>
<protein>
    <recommendedName>
        <fullName evidence="8">GED domain-containing protein</fullName>
    </recommendedName>
</protein>
<dbReference type="PROSITE" id="PS51718">
    <property type="entry name" value="G_DYNAMIN_2"/>
    <property type="match status" value="1"/>
</dbReference>
<dbReference type="InterPro" id="IPR030381">
    <property type="entry name" value="G_DYNAMIN_dom"/>
</dbReference>
<dbReference type="CDD" id="cd08771">
    <property type="entry name" value="DLP_1"/>
    <property type="match status" value="1"/>
</dbReference>
<dbReference type="InterPro" id="IPR000375">
    <property type="entry name" value="Dynamin_stalk"/>
</dbReference>
<dbReference type="GO" id="GO:0016020">
    <property type="term" value="C:membrane"/>
    <property type="evidence" value="ECO:0007669"/>
    <property type="project" value="TreeGrafter"/>
</dbReference>
<dbReference type="InterPro" id="IPR027417">
    <property type="entry name" value="P-loop_NTPase"/>
</dbReference>
<dbReference type="Gene3D" id="3.40.50.300">
    <property type="entry name" value="P-loop containing nucleotide triphosphate hydrolases"/>
    <property type="match status" value="1"/>
</dbReference>
<dbReference type="PRINTS" id="PR00195">
    <property type="entry name" value="DYNAMIN"/>
</dbReference>
<organism evidence="6 7">
    <name type="scientific">Helicocarpus griseus UAMH5409</name>
    <dbReference type="NCBI Taxonomy" id="1447875"/>
    <lineage>
        <taxon>Eukaryota</taxon>
        <taxon>Fungi</taxon>
        <taxon>Dikarya</taxon>
        <taxon>Ascomycota</taxon>
        <taxon>Pezizomycotina</taxon>
        <taxon>Eurotiomycetes</taxon>
        <taxon>Eurotiomycetidae</taxon>
        <taxon>Onygenales</taxon>
        <taxon>Ajellomycetaceae</taxon>
        <taxon>Helicocarpus</taxon>
    </lineage>
</organism>
<evidence type="ECO:0000259" key="4">
    <source>
        <dbReference type="PROSITE" id="PS51388"/>
    </source>
</evidence>
<evidence type="ECO:0000256" key="3">
    <source>
        <dbReference type="SAM" id="MobiDB-lite"/>
    </source>
</evidence>
<feature type="domain" description="Dynamin-type G" evidence="5">
    <location>
        <begin position="35"/>
        <end position="319"/>
    </location>
</feature>
<dbReference type="GO" id="GO:0048312">
    <property type="term" value="P:intracellular distribution of mitochondria"/>
    <property type="evidence" value="ECO:0007669"/>
    <property type="project" value="TreeGrafter"/>
</dbReference>
<evidence type="ECO:0000256" key="2">
    <source>
        <dbReference type="ARBA" id="ARBA00023134"/>
    </source>
</evidence>
<dbReference type="AlphaFoldDB" id="A0A2B7XNL8"/>
<dbReference type="InterPro" id="IPR001401">
    <property type="entry name" value="Dynamin_GTPase"/>
</dbReference>
<dbReference type="GO" id="GO:0003924">
    <property type="term" value="F:GTPase activity"/>
    <property type="evidence" value="ECO:0007669"/>
    <property type="project" value="InterPro"/>
</dbReference>
<dbReference type="SUPFAM" id="SSF52540">
    <property type="entry name" value="P-loop containing nucleoside triphosphate hydrolases"/>
    <property type="match status" value="1"/>
</dbReference>
<dbReference type="SMART" id="SM00053">
    <property type="entry name" value="DYNc"/>
    <property type="match status" value="1"/>
</dbReference>
<evidence type="ECO:0000313" key="7">
    <source>
        <dbReference type="Proteomes" id="UP000223968"/>
    </source>
</evidence>
<dbReference type="PROSITE" id="PS51388">
    <property type="entry name" value="GED"/>
    <property type="match status" value="1"/>
</dbReference>
<comment type="caution">
    <text evidence="6">The sequence shown here is derived from an EMBL/GenBank/DDBJ whole genome shotgun (WGS) entry which is preliminary data.</text>
</comment>
<dbReference type="OrthoDB" id="415706at2759"/>
<dbReference type="GO" id="GO:0008017">
    <property type="term" value="F:microtubule binding"/>
    <property type="evidence" value="ECO:0007669"/>
    <property type="project" value="TreeGrafter"/>
</dbReference>
<name>A0A2B7XNL8_9EURO</name>
<dbReference type="GO" id="GO:0016559">
    <property type="term" value="P:peroxisome fission"/>
    <property type="evidence" value="ECO:0007669"/>
    <property type="project" value="TreeGrafter"/>
</dbReference>
<keyword evidence="2" id="KW-0342">GTP-binding</keyword>
<dbReference type="GO" id="GO:0006897">
    <property type="term" value="P:endocytosis"/>
    <property type="evidence" value="ECO:0007669"/>
    <property type="project" value="TreeGrafter"/>
</dbReference>
<accession>A0A2B7XNL8</accession>
<dbReference type="GO" id="GO:0000266">
    <property type="term" value="P:mitochondrial fission"/>
    <property type="evidence" value="ECO:0007669"/>
    <property type="project" value="TreeGrafter"/>
</dbReference>
<feature type="domain" description="GED" evidence="4">
    <location>
        <begin position="577"/>
        <end position="668"/>
    </location>
</feature>
<dbReference type="EMBL" id="PDNB01000086">
    <property type="protein sequence ID" value="PGH10520.1"/>
    <property type="molecule type" value="Genomic_DNA"/>
</dbReference>
<gene>
    <name evidence="6" type="ORF">AJ79_05448</name>
</gene>
<dbReference type="GO" id="GO:0005525">
    <property type="term" value="F:GTP binding"/>
    <property type="evidence" value="ECO:0007669"/>
    <property type="project" value="InterPro"/>
</dbReference>
<evidence type="ECO:0008006" key="8">
    <source>
        <dbReference type="Google" id="ProtNLM"/>
    </source>
</evidence>
<evidence type="ECO:0000259" key="5">
    <source>
        <dbReference type="PROSITE" id="PS51718"/>
    </source>
</evidence>
<dbReference type="InterPro" id="IPR022812">
    <property type="entry name" value="Dynamin"/>
</dbReference>
<dbReference type="FunFam" id="3.40.50.300:FF:001425">
    <property type="entry name" value="Dynamin GTPase, putative"/>
    <property type="match status" value="1"/>
</dbReference>
<dbReference type="PANTHER" id="PTHR11566">
    <property type="entry name" value="DYNAMIN"/>
    <property type="match status" value="1"/>
</dbReference>
<dbReference type="Proteomes" id="UP000223968">
    <property type="component" value="Unassembled WGS sequence"/>
</dbReference>
<sequence>MDGAEDPPLKSLQSIAQAELLDEIDKLRSQGISRYISLPQLIVCGDQSSGKSSVLEAISQVAFPTNDGLCTRFVTEVSLRRSSEKSASIKILPAPKSSQQHREQLNSFIGSQVSLKELPKFIASAKDAMGLSGDSTFCQDILQLEISGPDLPHLTLVDMPGLIHTPNKSQTSEDVRIVKSLVEKYMKAPRSIILAVVSAKYDIANQIVLKMAKSSDPDGLRTIGVITKPDTLHFGSPSEASFFSLAKNHDISFRLGWHVLRNADYADKENSDYDRDETERVFFANKAPWNSLPRSDVGIQALRTRLSKVLFSQISSELPGLISDIESEVESCKKVLQKLGPSRHSKNDKLRYLMNIAERFQFLVRAGLSGQYSDPFFRSEAGKPNRRLRAIVRGLSQEFATTMEQKGHHREIANHTALFQPPFQPPDQPKLISRSDFLKEIDVLLKESKGRELQGTFNPLLVFDLFIQQAEPWERIAKGHIHDCWNLVKDYLDSLVDHITQPSVRDPVLREIIDPAMDARLQKLKEKVDELLTPYTREFPATLNRSFVMRMQQLRMKRSEEPEKGPSINRDMDFYACSELLDCMLAYYQVALDVFVDNIEALAVENCLMQGLDEIISGYKITQMDEKELCKFGSESEESLHERSHVTEKMSTLEKALTICKHHVKRGTSQNRSSTRPKIPLSKYG</sequence>
<dbReference type="Pfam" id="PF00350">
    <property type="entry name" value="Dynamin_N"/>
    <property type="match status" value="1"/>
</dbReference>
<dbReference type="Gene3D" id="1.20.120.1240">
    <property type="entry name" value="Dynamin, middle domain"/>
    <property type="match status" value="1"/>
</dbReference>
<evidence type="ECO:0000256" key="1">
    <source>
        <dbReference type="ARBA" id="ARBA00022741"/>
    </source>
</evidence>
<keyword evidence="1" id="KW-0547">Nucleotide-binding</keyword>
<dbReference type="PANTHER" id="PTHR11566:SF21">
    <property type="entry name" value="DYNAMIN RELATED PROTEIN 1, ISOFORM A"/>
    <property type="match status" value="1"/>
</dbReference>
<dbReference type="Pfam" id="PF01031">
    <property type="entry name" value="Dynamin_M"/>
    <property type="match status" value="1"/>
</dbReference>
<keyword evidence="7" id="KW-1185">Reference proteome</keyword>
<dbReference type="STRING" id="1447875.A0A2B7XNL8"/>
<dbReference type="GO" id="GO:0005739">
    <property type="term" value="C:mitochondrion"/>
    <property type="evidence" value="ECO:0007669"/>
    <property type="project" value="TreeGrafter"/>
</dbReference>
<dbReference type="GO" id="GO:0005874">
    <property type="term" value="C:microtubule"/>
    <property type="evidence" value="ECO:0007669"/>
    <property type="project" value="TreeGrafter"/>
</dbReference>
<feature type="compositionally biased region" description="Polar residues" evidence="3">
    <location>
        <begin position="667"/>
        <end position="676"/>
    </location>
</feature>
<dbReference type="InterPro" id="IPR045063">
    <property type="entry name" value="Dynamin_N"/>
</dbReference>
<evidence type="ECO:0000313" key="6">
    <source>
        <dbReference type="EMBL" id="PGH10520.1"/>
    </source>
</evidence>
<dbReference type="InterPro" id="IPR020850">
    <property type="entry name" value="GED_dom"/>
</dbReference>
<feature type="region of interest" description="Disordered" evidence="3">
    <location>
        <begin position="665"/>
        <end position="685"/>
    </location>
</feature>